<dbReference type="PROSITE" id="PS50850">
    <property type="entry name" value="MFS"/>
    <property type="match status" value="1"/>
</dbReference>
<dbReference type="Proteomes" id="UP000029995">
    <property type="component" value="Unassembled WGS sequence"/>
</dbReference>
<name>A0A0A0CXP4_9PROT</name>
<evidence type="ECO:0000256" key="1">
    <source>
        <dbReference type="ARBA" id="ARBA00022692"/>
    </source>
</evidence>
<organism evidence="6 7">
    <name type="scientific">Inquilinus limosus MP06</name>
    <dbReference type="NCBI Taxonomy" id="1398085"/>
    <lineage>
        <taxon>Bacteria</taxon>
        <taxon>Pseudomonadati</taxon>
        <taxon>Pseudomonadota</taxon>
        <taxon>Alphaproteobacteria</taxon>
        <taxon>Rhodospirillales</taxon>
        <taxon>Rhodospirillaceae</taxon>
        <taxon>Inquilinus</taxon>
    </lineage>
</organism>
<dbReference type="PROSITE" id="PS51257">
    <property type="entry name" value="PROKAR_LIPOPROTEIN"/>
    <property type="match status" value="1"/>
</dbReference>
<dbReference type="EMBL" id="JANX01000786">
    <property type="protein sequence ID" value="KGM30555.1"/>
    <property type="molecule type" value="Genomic_DNA"/>
</dbReference>
<keyword evidence="1 4" id="KW-0812">Transmembrane</keyword>
<dbReference type="PANTHER" id="PTHR11360:SF284">
    <property type="entry name" value="EG:103B4.3 PROTEIN-RELATED"/>
    <property type="match status" value="1"/>
</dbReference>
<dbReference type="InterPro" id="IPR020846">
    <property type="entry name" value="MFS_dom"/>
</dbReference>
<reference evidence="6 7" key="1">
    <citation type="submission" date="2014-01" db="EMBL/GenBank/DDBJ databases">
        <title>Genome sequence determination for a cystic fibrosis isolate, Inquilinus limosus.</title>
        <authorList>
            <person name="Pino M."/>
            <person name="Di Conza J."/>
            <person name="Gutkind G."/>
        </authorList>
    </citation>
    <scope>NUCLEOTIDE SEQUENCE [LARGE SCALE GENOMIC DNA]</scope>
    <source>
        <strain evidence="6 7">MP06</strain>
    </source>
</reference>
<evidence type="ECO:0000256" key="3">
    <source>
        <dbReference type="ARBA" id="ARBA00023136"/>
    </source>
</evidence>
<proteinExistence type="predicted"/>
<keyword evidence="3 4" id="KW-0472">Membrane</keyword>
<feature type="transmembrane region" description="Helical" evidence="4">
    <location>
        <begin position="140"/>
        <end position="166"/>
    </location>
</feature>
<dbReference type="InterPro" id="IPR050327">
    <property type="entry name" value="Proton-linked_MCT"/>
</dbReference>
<feature type="domain" description="Major facilitator superfamily (MFS) profile" evidence="5">
    <location>
        <begin position="15"/>
        <end position="199"/>
    </location>
</feature>
<feature type="non-terminal residue" evidence="6">
    <location>
        <position position="199"/>
    </location>
</feature>
<feature type="transmembrane region" description="Helical" evidence="4">
    <location>
        <begin position="172"/>
        <end position="192"/>
    </location>
</feature>
<dbReference type="Gene3D" id="1.20.1250.20">
    <property type="entry name" value="MFS general substrate transporter like domains"/>
    <property type="match status" value="1"/>
</dbReference>
<evidence type="ECO:0000256" key="2">
    <source>
        <dbReference type="ARBA" id="ARBA00022989"/>
    </source>
</evidence>
<feature type="transmembrane region" description="Helical" evidence="4">
    <location>
        <begin position="82"/>
        <end position="101"/>
    </location>
</feature>
<dbReference type="InterPro" id="IPR036259">
    <property type="entry name" value="MFS_trans_sf"/>
</dbReference>
<dbReference type="Pfam" id="PF07690">
    <property type="entry name" value="MFS_1"/>
    <property type="match status" value="1"/>
</dbReference>
<evidence type="ECO:0000313" key="7">
    <source>
        <dbReference type="Proteomes" id="UP000029995"/>
    </source>
</evidence>
<evidence type="ECO:0000259" key="5">
    <source>
        <dbReference type="PROSITE" id="PS50850"/>
    </source>
</evidence>
<feature type="transmembrane region" description="Helical" evidence="4">
    <location>
        <begin position="12"/>
        <end position="33"/>
    </location>
</feature>
<dbReference type="GO" id="GO:0022857">
    <property type="term" value="F:transmembrane transporter activity"/>
    <property type="evidence" value="ECO:0007669"/>
    <property type="project" value="InterPro"/>
</dbReference>
<dbReference type="OrthoDB" id="9793415at2"/>
<dbReference type="AlphaFoldDB" id="A0A0A0CXP4"/>
<dbReference type="InterPro" id="IPR011701">
    <property type="entry name" value="MFS"/>
</dbReference>
<protein>
    <submittedName>
        <fullName evidence="6">MFS transporter</fullName>
    </submittedName>
</protein>
<gene>
    <name evidence="6" type="ORF">P409_32345</name>
</gene>
<comment type="caution">
    <text evidence="6">The sequence shown here is derived from an EMBL/GenBank/DDBJ whole genome shotgun (WGS) entry which is preliminary data.</text>
</comment>
<dbReference type="SUPFAM" id="SSF103473">
    <property type="entry name" value="MFS general substrate transporter"/>
    <property type="match status" value="1"/>
</dbReference>
<evidence type="ECO:0000313" key="6">
    <source>
        <dbReference type="EMBL" id="KGM30555.1"/>
    </source>
</evidence>
<feature type="transmembrane region" description="Helical" evidence="4">
    <location>
        <begin position="107"/>
        <end position="128"/>
    </location>
</feature>
<keyword evidence="2 4" id="KW-1133">Transmembrane helix</keyword>
<feature type="transmembrane region" description="Helical" evidence="4">
    <location>
        <begin position="53"/>
        <end position="75"/>
    </location>
</feature>
<evidence type="ECO:0000256" key="4">
    <source>
        <dbReference type="SAM" id="Phobius"/>
    </source>
</evidence>
<accession>A0A0A0CXP4</accession>
<sequence>MGSGRRRELAAGWPVLVAATLGCAMGASSLPFYSLGSFIAPLQQEFGWARGDITTAFLCLTLVLAVIAPGLGWLIDRFGPRAVALAAIPGFALTLYLLSRFEGTLSGFYLCFGLAALLGGGTTPILYTRAVNGRFDAARGLALGLTLAGMGVMAIALPPLLAVVIGDHGWRAGYLMLAGFALLPWPFVLASLGGRTATG</sequence>
<dbReference type="PANTHER" id="PTHR11360">
    <property type="entry name" value="MONOCARBOXYLATE TRANSPORTER"/>
    <property type="match status" value="1"/>
</dbReference>